<dbReference type="InterPro" id="IPR051918">
    <property type="entry name" value="STPP_CPPED1"/>
</dbReference>
<dbReference type="EMBL" id="MHOK01000024">
    <property type="protein sequence ID" value="OGZ61351.1"/>
    <property type="molecule type" value="Genomic_DNA"/>
</dbReference>
<gene>
    <name evidence="3" type="ORF">A3F94_02150</name>
</gene>
<dbReference type="Proteomes" id="UP000176770">
    <property type="component" value="Unassembled WGS sequence"/>
</dbReference>
<protein>
    <recommendedName>
        <fullName evidence="2">Calcineurin-like phosphoesterase domain-containing protein</fullName>
    </recommendedName>
</protein>
<keyword evidence="1" id="KW-0732">Signal</keyword>
<feature type="signal peptide" evidence="1">
    <location>
        <begin position="1"/>
        <end position="26"/>
    </location>
</feature>
<dbReference type="InterPro" id="IPR029052">
    <property type="entry name" value="Metallo-depent_PP-like"/>
</dbReference>
<evidence type="ECO:0000313" key="3">
    <source>
        <dbReference type="EMBL" id="OGZ61351.1"/>
    </source>
</evidence>
<dbReference type="AlphaFoldDB" id="A0A1G2HGG9"/>
<proteinExistence type="predicted"/>
<feature type="domain" description="Calcineurin-like phosphoesterase" evidence="2">
    <location>
        <begin position="39"/>
        <end position="255"/>
    </location>
</feature>
<feature type="chain" id="PRO_5009583099" description="Calcineurin-like phosphoesterase domain-containing protein" evidence="1">
    <location>
        <begin position="27"/>
        <end position="363"/>
    </location>
</feature>
<name>A0A1G2HGG9_9BACT</name>
<reference evidence="3 4" key="1">
    <citation type="journal article" date="2016" name="Nat. Commun.">
        <title>Thousands of microbial genomes shed light on interconnected biogeochemical processes in an aquifer system.</title>
        <authorList>
            <person name="Anantharaman K."/>
            <person name="Brown C.T."/>
            <person name="Hug L.A."/>
            <person name="Sharon I."/>
            <person name="Castelle C.J."/>
            <person name="Probst A.J."/>
            <person name="Thomas B.C."/>
            <person name="Singh A."/>
            <person name="Wilkins M.J."/>
            <person name="Karaoz U."/>
            <person name="Brodie E.L."/>
            <person name="Williams K.H."/>
            <person name="Hubbard S.S."/>
            <person name="Banfield J.F."/>
        </authorList>
    </citation>
    <scope>NUCLEOTIDE SEQUENCE [LARGE SCALE GENOMIC DNA]</scope>
</reference>
<dbReference type="PANTHER" id="PTHR43143">
    <property type="entry name" value="METALLOPHOSPHOESTERASE, CALCINEURIN SUPERFAMILY"/>
    <property type="match status" value="1"/>
</dbReference>
<organism evidence="3 4">
    <name type="scientific">Candidatus Spechtbacteria bacterium RIFCSPLOWO2_12_FULL_38_22</name>
    <dbReference type="NCBI Taxonomy" id="1802165"/>
    <lineage>
        <taxon>Bacteria</taxon>
        <taxon>Candidatus Spechtiibacteriota</taxon>
    </lineage>
</organism>
<evidence type="ECO:0000256" key="1">
    <source>
        <dbReference type="SAM" id="SignalP"/>
    </source>
</evidence>
<dbReference type="SUPFAM" id="SSF56300">
    <property type="entry name" value="Metallo-dependent phosphatases"/>
    <property type="match status" value="1"/>
</dbReference>
<comment type="caution">
    <text evidence="3">The sequence shown here is derived from an EMBL/GenBank/DDBJ whole genome shotgun (WGS) entry which is preliminary data.</text>
</comment>
<dbReference type="PANTHER" id="PTHR43143:SF5">
    <property type="entry name" value="SECRETED PROTEIN"/>
    <property type="match status" value="1"/>
</dbReference>
<dbReference type="Gene3D" id="3.60.21.10">
    <property type="match status" value="1"/>
</dbReference>
<dbReference type="GO" id="GO:0016787">
    <property type="term" value="F:hydrolase activity"/>
    <property type="evidence" value="ECO:0007669"/>
    <property type="project" value="InterPro"/>
</dbReference>
<accession>A0A1G2HGG9</accession>
<dbReference type="Pfam" id="PF00149">
    <property type="entry name" value="Metallophos"/>
    <property type="match status" value="1"/>
</dbReference>
<evidence type="ECO:0000259" key="2">
    <source>
        <dbReference type="Pfam" id="PF00149"/>
    </source>
</evidence>
<sequence>MKRKVLPFLLSISVLAGSFINQSSYAQDSVANDTTSSFTIVILPDTQYYSESYPEIFMSQTRWIKEYAQELNIKIVLHEGDITNTNTASEWIVAQRSMRVLDGTIPYVMSVGNHDMGKNGRADTRDTRLFNRYFPQSRYESSENFGGVFEEGKLDNAFYLFTAGNKKWLVLTLEFRPRNNVLVWANSVVEKYSDRLVIVVTHSYLNEKNVRTSNSGLSGSQYGIINDSQGANSGQDMWKKFVSIHENILLVFNGHHGGDGTGRLVSRGENGNLVYQVFANYQGMKNGGNGFLRIIKIDTLSGEIRARTYSPYLDLYLRDSKNQFKFKYVRFLKEASECVYYESNSHSLIYNMIFFNCLGPVAF</sequence>
<dbReference type="InterPro" id="IPR004843">
    <property type="entry name" value="Calcineurin-like_PHP"/>
</dbReference>
<dbReference type="STRING" id="1802165.A3F94_02150"/>
<evidence type="ECO:0000313" key="4">
    <source>
        <dbReference type="Proteomes" id="UP000176770"/>
    </source>
</evidence>